<keyword evidence="1" id="KW-0812">Transmembrane</keyword>
<organism evidence="2 3">
    <name type="scientific">Nitrosococcus oceani C-27</name>
    <dbReference type="NCBI Taxonomy" id="314279"/>
    <lineage>
        <taxon>Bacteria</taxon>
        <taxon>Pseudomonadati</taxon>
        <taxon>Pseudomonadota</taxon>
        <taxon>Gammaproteobacteria</taxon>
        <taxon>Chromatiales</taxon>
        <taxon>Chromatiaceae</taxon>
        <taxon>Nitrosococcus</taxon>
    </lineage>
</organism>
<evidence type="ECO:0000313" key="2">
    <source>
        <dbReference type="EMBL" id="KFI19765.1"/>
    </source>
</evidence>
<protein>
    <submittedName>
        <fullName evidence="2">Uncharacterized protein</fullName>
    </submittedName>
</protein>
<dbReference type="EMBL" id="JPGN01000039">
    <property type="protein sequence ID" value="KFI19765.1"/>
    <property type="molecule type" value="Genomic_DNA"/>
</dbReference>
<dbReference type="Proteomes" id="UP000028839">
    <property type="component" value="Unassembled WGS sequence"/>
</dbReference>
<evidence type="ECO:0000256" key="1">
    <source>
        <dbReference type="SAM" id="Phobius"/>
    </source>
</evidence>
<evidence type="ECO:0000313" key="3">
    <source>
        <dbReference type="Proteomes" id="UP000028839"/>
    </source>
</evidence>
<comment type="caution">
    <text evidence="2">The sequence shown here is derived from an EMBL/GenBank/DDBJ whole genome shotgun (WGS) entry which is preliminary data.</text>
</comment>
<proteinExistence type="predicted"/>
<feature type="transmembrane region" description="Helical" evidence="1">
    <location>
        <begin position="21"/>
        <end position="45"/>
    </location>
</feature>
<name>A0A0E2Z824_9GAMM</name>
<sequence length="160" mass="18197">MKHTNVNPIKNNKMNKDSIKVIIGGPLGILAWSASAGTMLIIFVWGLEKSALAVVIVKTVSWGMWGVGVLRENLKKRVNLLNKTKKSSFHLSWGLVFCLRSMGERERPDYHLLLMSVSFHREYHIPVEYHLSALTHTHFHLPEVNRRLPNPPDTPNLSPE</sequence>
<keyword evidence="1" id="KW-1133">Transmembrane helix</keyword>
<feature type="transmembrane region" description="Helical" evidence="1">
    <location>
        <begin position="51"/>
        <end position="70"/>
    </location>
</feature>
<reference evidence="2 3" key="1">
    <citation type="submission" date="2014-07" db="EMBL/GenBank/DDBJ databases">
        <title>Comparative analysis of Nitrosococcus oceani genome inventories of strains from Pacific and Atlantic gyres.</title>
        <authorList>
            <person name="Lim C.K."/>
            <person name="Wang L."/>
            <person name="Sayavedra-Soto L.A."/>
            <person name="Klotz M.G."/>
        </authorList>
    </citation>
    <scope>NUCLEOTIDE SEQUENCE [LARGE SCALE GENOMIC DNA]</scope>
    <source>
        <strain evidence="2 3">C-27</strain>
    </source>
</reference>
<dbReference type="OrthoDB" id="5570355at2"/>
<gene>
    <name evidence="2" type="ORF">IB75_06785</name>
</gene>
<keyword evidence="1" id="KW-0472">Membrane</keyword>
<dbReference type="AlphaFoldDB" id="A0A0E2Z824"/>
<dbReference type="HOGENOM" id="CLU_1650351_0_0_6"/>
<accession>A0A0E2Z824</accession>